<evidence type="ECO:0000256" key="5">
    <source>
        <dbReference type="ARBA" id="ARBA00023237"/>
    </source>
</evidence>
<reference evidence="8" key="1">
    <citation type="journal article" date="2019" name="Int. J. Syst. Evol. Microbiol.">
        <title>The Global Catalogue of Microorganisms (GCM) 10K type strain sequencing project: providing services to taxonomists for standard genome sequencing and annotation.</title>
        <authorList>
            <consortium name="The Broad Institute Genomics Platform"/>
            <consortium name="The Broad Institute Genome Sequencing Center for Infectious Disease"/>
            <person name="Wu L."/>
            <person name="Ma J."/>
        </authorList>
    </citation>
    <scope>NUCLEOTIDE SEQUENCE [LARGE SCALE GENOMIC DNA]</scope>
    <source>
        <strain evidence="8">CGMCC 4.7277</strain>
    </source>
</reference>
<keyword evidence="5" id="KW-0998">Cell outer membrane</keyword>
<evidence type="ECO:0000256" key="2">
    <source>
        <dbReference type="ARBA" id="ARBA00005722"/>
    </source>
</evidence>
<gene>
    <name evidence="7" type="ORF">ACFPP7_22555</name>
</gene>
<comment type="subcellular location">
    <subcellularLocation>
        <location evidence="1">Cell outer membrane</location>
    </subcellularLocation>
</comment>
<dbReference type="EMBL" id="JBHSMX010000066">
    <property type="protein sequence ID" value="MFC5523677.1"/>
    <property type="molecule type" value="Genomic_DNA"/>
</dbReference>
<keyword evidence="4" id="KW-0472">Membrane</keyword>
<dbReference type="RefSeq" id="WP_068834769.1">
    <property type="nucleotide sequence ID" value="NZ_JBHSMX010000066.1"/>
</dbReference>
<comment type="caution">
    <text evidence="7">The sequence shown here is derived from an EMBL/GenBank/DDBJ whole genome shotgun (WGS) entry which is preliminary data.</text>
</comment>
<protein>
    <submittedName>
        <fullName evidence="7">MipA/OmpV family protein</fullName>
    </submittedName>
</protein>
<accession>A0ABW0QJ75</accession>
<evidence type="ECO:0000256" key="1">
    <source>
        <dbReference type="ARBA" id="ARBA00004442"/>
    </source>
</evidence>
<dbReference type="PANTHER" id="PTHR38776:SF1">
    <property type="entry name" value="MLTA-INTERACTING PROTEIN-RELATED"/>
    <property type="match status" value="1"/>
</dbReference>
<feature type="chain" id="PRO_5045810466" evidence="6">
    <location>
        <begin position="35"/>
        <end position="264"/>
    </location>
</feature>
<sequence>MNATLPPKNSAFPAASVLASLGAALCLSPCMVRAQPTPLTDKLVGDVGGAAYITQSVIRSKSNDTSVLPYGFFDYGRFFARVDTLGLKTVKLGDGYLELAGRISQEGWRADTAALAGLTDRKTPIPLGIGTFQETPYGGIFLNAFVDANQSHGTLLEANYAARFTLGRWAFFPQLGLEYRNAKYTNYFYGVSPAESAASGYAAYKAGASTTPVLGLAVDVPLGEPWVLSMQLRRKWLDSAVYNSPLVSRKTQDSGFVALSYRFK</sequence>
<dbReference type="PANTHER" id="PTHR38776">
    <property type="entry name" value="MLTA-INTERACTING PROTEIN-RELATED"/>
    <property type="match status" value="1"/>
</dbReference>
<evidence type="ECO:0000256" key="6">
    <source>
        <dbReference type="SAM" id="SignalP"/>
    </source>
</evidence>
<evidence type="ECO:0000313" key="8">
    <source>
        <dbReference type="Proteomes" id="UP001596084"/>
    </source>
</evidence>
<evidence type="ECO:0000256" key="3">
    <source>
        <dbReference type="ARBA" id="ARBA00022729"/>
    </source>
</evidence>
<organism evidence="7 8">
    <name type="scientific">Polaromonas jejuensis</name>
    <dbReference type="NCBI Taxonomy" id="457502"/>
    <lineage>
        <taxon>Bacteria</taxon>
        <taxon>Pseudomonadati</taxon>
        <taxon>Pseudomonadota</taxon>
        <taxon>Betaproteobacteria</taxon>
        <taxon>Burkholderiales</taxon>
        <taxon>Comamonadaceae</taxon>
        <taxon>Polaromonas</taxon>
    </lineage>
</organism>
<evidence type="ECO:0000313" key="7">
    <source>
        <dbReference type="EMBL" id="MFC5523677.1"/>
    </source>
</evidence>
<feature type="signal peptide" evidence="6">
    <location>
        <begin position="1"/>
        <end position="34"/>
    </location>
</feature>
<keyword evidence="8" id="KW-1185">Reference proteome</keyword>
<comment type="similarity">
    <text evidence="2">Belongs to the MipA/OmpV family.</text>
</comment>
<name>A0ABW0QJ75_9BURK</name>
<dbReference type="Pfam" id="PF06629">
    <property type="entry name" value="MipA"/>
    <property type="match status" value="1"/>
</dbReference>
<dbReference type="Proteomes" id="UP001596084">
    <property type="component" value="Unassembled WGS sequence"/>
</dbReference>
<dbReference type="InterPro" id="IPR010583">
    <property type="entry name" value="MipA"/>
</dbReference>
<evidence type="ECO:0000256" key="4">
    <source>
        <dbReference type="ARBA" id="ARBA00023136"/>
    </source>
</evidence>
<proteinExistence type="inferred from homology"/>
<keyword evidence="3 6" id="KW-0732">Signal</keyword>